<evidence type="ECO:0000256" key="5">
    <source>
        <dbReference type="ARBA" id="ARBA00022679"/>
    </source>
</evidence>
<dbReference type="SMART" id="SM00387">
    <property type="entry name" value="HATPase_c"/>
    <property type="match status" value="1"/>
</dbReference>
<dbReference type="PROSITE" id="PS50109">
    <property type="entry name" value="HIS_KIN"/>
    <property type="match status" value="1"/>
</dbReference>
<dbReference type="AlphaFoldDB" id="A0A9D1FB71"/>
<dbReference type="GO" id="GO:0004721">
    <property type="term" value="F:phosphoprotein phosphatase activity"/>
    <property type="evidence" value="ECO:0007669"/>
    <property type="project" value="TreeGrafter"/>
</dbReference>
<dbReference type="GO" id="GO:0000155">
    <property type="term" value="F:phosphorelay sensor kinase activity"/>
    <property type="evidence" value="ECO:0007669"/>
    <property type="project" value="InterPro"/>
</dbReference>
<dbReference type="InterPro" id="IPR036097">
    <property type="entry name" value="HisK_dim/P_sf"/>
</dbReference>
<dbReference type="Proteomes" id="UP000886741">
    <property type="component" value="Unassembled WGS sequence"/>
</dbReference>
<organism evidence="10 11">
    <name type="scientific">Candidatus Avoscillospira avistercoris</name>
    <dbReference type="NCBI Taxonomy" id="2840707"/>
    <lineage>
        <taxon>Bacteria</taxon>
        <taxon>Bacillati</taxon>
        <taxon>Bacillota</taxon>
        <taxon>Clostridia</taxon>
        <taxon>Eubacteriales</taxon>
        <taxon>Oscillospiraceae</taxon>
        <taxon>Oscillospiraceae incertae sedis</taxon>
        <taxon>Candidatus Avoscillospira</taxon>
    </lineage>
</organism>
<reference evidence="10" key="2">
    <citation type="journal article" date="2021" name="PeerJ">
        <title>Extensive microbial diversity within the chicken gut microbiome revealed by metagenomics and culture.</title>
        <authorList>
            <person name="Gilroy R."/>
            <person name="Ravi A."/>
            <person name="Getino M."/>
            <person name="Pursley I."/>
            <person name="Horton D.L."/>
            <person name="Alikhan N.F."/>
            <person name="Baker D."/>
            <person name="Gharbi K."/>
            <person name="Hall N."/>
            <person name="Watson M."/>
            <person name="Adriaenssens E.M."/>
            <person name="Foster-Nyarko E."/>
            <person name="Jarju S."/>
            <person name="Secka A."/>
            <person name="Antonio M."/>
            <person name="Oren A."/>
            <person name="Chaudhuri R.R."/>
            <person name="La Ragione R."/>
            <person name="Hildebrand F."/>
            <person name="Pallen M.J."/>
        </authorList>
    </citation>
    <scope>NUCLEOTIDE SEQUENCE</scope>
    <source>
        <strain evidence="10">ChiBcec16-1751</strain>
    </source>
</reference>
<dbReference type="InterPro" id="IPR050351">
    <property type="entry name" value="BphY/WalK/GraS-like"/>
</dbReference>
<evidence type="ECO:0000256" key="2">
    <source>
        <dbReference type="ARBA" id="ARBA00004370"/>
    </source>
</evidence>
<comment type="subcellular location">
    <subcellularLocation>
        <location evidence="2">Membrane</location>
    </subcellularLocation>
</comment>
<keyword evidence="5" id="KW-0808">Transferase</keyword>
<dbReference type="InterPro" id="IPR005467">
    <property type="entry name" value="His_kinase_dom"/>
</dbReference>
<dbReference type="InterPro" id="IPR003661">
    <property type="entry name" value="HisK_dim/P_dom"/>
</dbReference>
<evidence type="ECO:0000313" key="10">
    <source>
        <dbReference type="EMBL" id="HIS65116.1"/>
    </source>
</evidence>
<accession>A0A9D1FB71</accession>
<comment type="caution">
    <text evidence="10">The sequence shown here is derived from an EMBL/GenBank/DDBJ whole genome shotgun (WGS) entry which is preliminary data.</text>
</comment>
<evidence type="ECO:0000259" key="9">
    <source>
        <dbReference type="PROSITE" id="PS50109"/>
    </source>
</evidence>
<dbReference type="Pfam" id="PF00512">
    <property type="entry name" value="HisKA"/>
    <property type="match status" value="1"/>
</dbReference>
<evidence type="ECO:0000256" key="8">
    <source>
        <dbReference type="SAM" id="Phobius"/>
    </source>
</evidence>
<dbReference type="GO" id="GO:0016036">
    <property type="term" value="P:cellular response to phosphate starvation"/>
    <property type="evidence" value="ECO:0007669"/>
    <property type="project" value="TreeGrafter"/>
</dbReference>
<name>A0A9D1FB71_9FIRM</name>
<keyword evidence="8" id="KW-0812">Transmembrane</keyword>
<protein>
    <recommendedName>
        <fullName evidence="3">histidine kinase</fullName>
        <ecNumber evidence="3">2.7.13.3</ecNumber>
    </recommendedName>
</protein>
<comment type="catalytic activity">
    <reaction evidence="1">
        <text>ATP + protein L-histidine = ADP + protein N-phospho-L-histidine.</text>
        <dbReference type="EC" id="2.7.13.3"/>
    </reaction>
</comment>
<dbReference type="GO" id="GO:0005886">
    <property type="term" value="C:plasma membrane"/>
    <property type="evidence" value="ECO:0007669"/>
    <property type="project" value="TreeGrafter"/>
</dbReference>
<evidence type="ECO:0000256" key="4">
    <source>
        <dbReference type="ARBA" id="ARBA00022553"/>
    </source>
</evidence>
<evidence type="ECO:0000313" key="11">
    <source>
        <dbReference type="Proteomes" id="UP000886741"/>
    </source>
</evidence>
<keyword evidence="8" id="KW-1133">Transmembrane helix</keyword>
<dbReference type="EMBL" id="DVJJ01000108">
    <property type="protein sequence ID" value="HIS65116.1"/>
    <property type="molecule type" value="Genomic_DNA"/>
</dbReference>
<feature type="transmembrane region" description="Helical" evidence="8">
    <location>
        <begin position="73"/>
        <end position="94"/>
    </location>
</feature>
<dbReference type="Gene3D" id="1.10.287.130">
    <property type="match status" value="1"/>
</dbReference>
<keyword evidence="7" id="KW-0902">Two-component regulatory system</keyword>
<dbReference type="EC" id="2.7.13.3" evidence="3"/>
<keyword evidence="8" id="KW-0472">Membrane</keyword>
<dbReference type="PRINTS" id="PR00344">
    <property type="entry name" value="BCTRLSENSOR"/>
</dbReference>
<evidence type="ECO:0000256" key="7">
    <source>
        <dbReference type="ARBA" id="ARBA00023012"/>
    </source>
</evidence>
<dbReference type="InterPro" id="IPR004358">
    <property type="entry name" value="Sig_transdc_His_kin-like_C"/>
</dbReference>
<evidence type="ECO:0000256" key="6">
    <source>
        <dbReference type="ARBA" id="ARBA00022777"/>
    </source>
</evidence>
<dbReference type="Gene3D" id="3.30.565.10">
    <property type="entry name" value="Histidine kinase-like ATPase, C-terminal domain"/>
    <property type="match status" value="1"/>
</dbReference>
<dbReference type="CDD" id="cd00082">
    <property type="entry name" value="HisKA"/>
    <property type="match status" value="1"/>
</dbReference>
<dbReference type="Pfam" id="PF02518">
    <property type="entry name" value="HATPase_c"/>
    <property type="match status" value="1"/>
</dbReference>
<evidence type="ECO:0000256" key="3">
    <source>
        <dbReference type="ARBA" id="ARBA00012438"/>
    </source>
</evidence>
<dbReference type="InterPro" id="IPR036890">
    <property type="entry name" value="HATPase_C_sf"/>
</dbReference>
<dbReference type="SMART" id="SM00388">
    <property type="entry name" value="HisKA"/>
    <property type="match status" value="1"/>
</dbReference>
<sequence length="322" mass="35987">MHGDGTTVTDVEMERIAAVSETEASDFYVQALQQEKEYGFCGDYRYRAVENGEDTTVVFLNFEPDRRTALNTLLISATVAAVAYLAVFLLVYLLSKRAIRPMLRSAEQQKQFLTDAGHELKTPLTIISTSADVLDAELPNNEWVASIRRQAGRMSGLIANLITLSRMEEETPFQNDSFVLSEAVWDVAEQYRAVAETRQRRLMLEIADGVEIRGDAAAIQQMLSLLLDNAVRYADEGTTIALRLYVLRDIILEVENGCTLPDDLDPERLFDRFYRVDTTRSRTTGGSGIGLSVARAIVEHHGGTLTAARHGRSICFRARFPQ</sequence>
<dbReference type="PANTHER" id="PTHR45453">
    <property type="entry name" value="PHOSPHATE REGULON SENSOR PROTEIN PHOR"/>
    <property type="match status" value="1"/>
</dbReference>
<dbReference type="SUPFAM" id="SSF55874">
    <property type="entry name" value="ATPase domain of HSP90 chaperone/DNA topoisomerase II/histidine kinase"/>
    <property type="match status" value="1"/>
</dbReference>
<dbReference type="SUPFAM" id="SSF47384">
    <property type="entry name" value="Homodimeric domain of signal transducing histidine kinase"/>
    <property type="match status" value="1"/>
</dbReference>
<keyword evidence="6 10" id="KW-0418">Kinase</keyword>
<proteinExistence type="predicted"/>
<evidence type="ECO:0000256" key="1">
    <source>
        <dbReference type="ARBA" id="ARBA00000085"/>
    </source>
</evidence>
<reference evidence="10" key="1">
    <citation type="submission" date="2020-10" db="EMBL/GenBank/DDBJ databases">
        <authorList>
            <person name="Gilroy R."/>
        </authorList>
    </citation>
    <scope>NUCLEOTIDE SEQUENCE</scope>
    <source>
        <strain evidence="10">ChiBcec16-1751</strain>
    </source>
</reference>
<feature type="domain" description="Histidine kinase" evidence="9">
    <location>
        <begin position="115"/>
        <end position="322"/>
    </location>
</feature>
<gene>
    <name evidence="10" type="ORF">IAA83_07080</name>
</gene>
<keyword evidence="4" id="KW-0597">Phosphoprotein</keyword>
<dbReference type="PANTHER" id="PTHR45453:SF1">
    <property type="entry name" value="PHOSPHATE REGULON SENSOR PROTEIN PHOR"/>
    <property type="match status" value="1"/>
</dbReference>
<dbReference type="InterPro" id="IPR003594">
    <property type="entry name" value="HATPase_dom"/>
</dbReference>